<reference evidence="1" key="1">
    <citation type="journal article" date="2019" name="bioRxiv">
        <title>The Genome of the Zebra Mussel, Dreissena polymorpha: A Resource for Invasive Species Research.</title>
        <authorList>
            <person name="McCartney M.A."/>
            <person name="Auch B."/>
            <person name="Kono T."/>
            <person name="Mallez S."/>
            <person name="Zhang Y."/>
            <person name="Obille A."/>
            <person name="Becker A."/>
            <person name="Abrahante J.E."/>
            <person name="Garbe J."/>
            <person name="Badalamenti J.P."/>
            <person name="Herman A."/>
            <person name="Mangelson H."/>
            <person name="Liachko I."/>
            <person name="Sullivan S."/>
            <person name="Sone E.D."/>
            <person name="Koren S."/>
            <person name="Silverstein K.A.T."/>
            <person name="Beckman K.B."/>
            <person name="Gohl D.M."/>
        </authorList>
    </citation>
    <scope>NUCLEOTIDE SEQUENCE</scope>
    <source>
        <strain evidence="1">Duluth1</strain>
        <tissue evidence="1">Whole animal</tissue>
    </source>
</reference>
<dbReference type="AlphaFoldDB" id="A0A9D4IBZ2"/>
<gene>
    <name evidence="1" type="ORF">DPMN_170930</name>
</gene>
<comment type="caution">
    <text evidence="1">The sequence shown here is derived from an EMBL/GenBank/DDBJ whole genome shotgun (WGS) entry which is preliminary data.</text>
</comment>
<evidence type="ECO:0000313" key="2">
    <source>
        <dbReference type="Proteomes" id="UP000828390"/>
    </source>
</evidence>
<evidence type="ECO:0000313" key="1">
    <source>
        <dbReference type="EMBL" id="KAH3769656.1"/>
    </source>
</evidence>
<organism evidence="1 2">
    <name type="scientific">Dreissena polymorpha</name>
    <name type="common">Zebra mussel</name>
    <name type="synonym">Mytilus polymorpha</name>
    <dbReference type="NCBI Taxonomy" id="45954"/>
    <lineage>
        <taxon>Eukaryota</taxon>
        <taxon>Metazoa</taxon>
        <taxon>Spiralia</taxon>
        <taxon>Lophotrochozoa</taxon>
        <taxon>Mollusca</taxon>
        <taxon>Bivalvia</taxon>
        <taxon>Autobranchia</taxon>
        <taxon>Heteroconchia</taxon>
        <taxon>Euheterodonta</taxon>
        <taxon>Imparidentia</taxon>
        <taxon>Neoheterodontei</taxon>
        <taxon>Myida</taxon>
        <taxon>Dreissenoidea</taxon>
        <taxon>Dreissenidae</taxon>
        <taxon>Dreissena</taxon>
    </lineage>
</organism>
<protein>
    <submittedName>
        <fullName evidence="1">Uncharacterized protein</fullName>
    </submittedName>
</protein>
<accession>A0A9D4IBZ2</accession>
<keyword evidence="2" id="KW-1185">Reference proteome</keyword>
<name>A0A9D4IBZ2_DREPO</name>
<sequence>MCYERKGCRGVILQDHVDGVQTQKMAPYVNYHSRREKHLIDSCKHEYSEATTAF</sequence>
<reference evidence="1" key="2">
    <citation type="submission" date="2020-11" db="EMBL/GenBank/DDBJ databases">
        <authorList>
            <person name="McCartney M.A."/>
            <person name="Auch B."/>
            <person name="Kono T."/>
            <person name="Mallez S."/>
            <person name="Becker A."/>
            <person name="Gohl D.M."/>
            <person name="Silverstein K.A.T."/>
            <person name="Koren S."/>
            <person name="Bechman K.B."/>
            <person name="Herman A."/>
            <person name="Abrahante J.E."/>
            <person name="Garbe J."/>
        </authorList>
    </citation>
    <scope>NUCLEOTIDE SEQUENCE</scope>
    <source>
        <strain evidence="1">Duluth1</strain>
        <tissue evidence="1">Whole animal</tissue>
    </source>
</reference>
<dbReference type="Proteomes" id="UP000828390">
    <property type="component" value="Unassembled WGS sequence"/>
</dbReference>
<proteinExistence type="predicted"/>
<dbReference type="EMBL" id="JAIWYP010000009">
    <property type="protein sequence ID" value="KAH3769656.1"/>
    <property type="molecule type" value="Genomic_DNA"/>
</dbReference>